<evidence type="ECO:0000256" key="4">
    <source>
        <dbReference type="PROSITE-ProRule" id="PRU00708"/>
    </source>
</evidence>
<evidence type="ECO:0000256" key="2">
    <source>
        <dbReference type="ARBA" id="ARBA00022734"/>
    </source>
</evidence>
<keyword evidence="8" id="KW-1185">Reference proteome</keyword>
<reference evidence="7 8" key="1">
    <citation type="submission" date="2019-07" db="EMBL/GenBank/DDBJ databases">
        <title>De Novo Assembly of kiwifruit Actinidia rufa.</title>
        <authorList>
            <person name="Sugita-Konishi S."/>
            <person name="Sato K."/>
            <person name="Mori E."/>
            <person name="Abe Y."/>
            <person name="Kisaki G."/>
            <person name="Hamano K."/>
            <person name="Suezawa K."/>
            <person name="Otani M."/>
            <person name="Fukuda T."/>
            <person name="Manabe T."/>
            <person name="Gomi K."/>
            <person name="Tabuchi M."/>
            <person name="Akimitsu K."/>
            <person name="Kataoka I."/>
        </authorList>
    </citation>
    <scope>NUCLEOTIDE SEQUENCE [LARGE SCALE GENOMIC DNA]</scope>
    <source>
        <strain evidence="8">cv. Fuchu</strain>
    </source>
</reference>
<dbReference type="AlphaFoldDB" id="A0A7J0GHW0"/>
<dbReference type="PROSITE" id="PS51752">
    <property type="entry name" value="JACALIN_LECTIN"/>
    <property type="match status" value="1"/>
</dbReference>
<proteinExistence type="inferred from homology"/>
<feature type="repeat" description="PPR" evidence="4">
    <location>
        <begin position="489"/>
        <end position="523"/>
    </location>
</feature>
<dbReference type="CDD" id="cd09612">
    <property type="entry name" value="Jacalin"/>
    <property type="match status" value="1"/>
</dbReference>
<name>A0A7J0GHW0_9ERIC</name>
<feature type="repeat" description="PPR" evidence="4">
    <location>
        <begin position="147"/>
        <end position="181"/>
    </location>
</feature>
<feature type="region of interest" description="Disordered" evidence="5">
    <location>
        <begin position="1"/>
        <end position="46"/>
    </location>
</feature>
<dbReference type="InterPro" id="IPR033734">
    <property type="entry name" value="Jacalin-like_lectin_dom_plant"/>
</dbReference>
<feature type="repeat" description="PPR" evidence="4">
    <location>
        <begin position="590"/>
        <end position="624"/>
    </location>
</feature>
<dbReference type="PROSITE" id="PS51375">
    <property type="entry name" value="PPR"/>
    <property type="match status" value="8"/>
</dbReference>
<dbReference type="FunFam" id="1.25.40.10:FF:000031">
    <property type="entry name" value="Pentatricopeptide repeat-containing protein mitochondrial"/>
    <property type="match status" value="1"/>
</dbReference>
<feature type="compositionally biased region" description="Polar residues" evidence="5">
    <location>
        <begin position="13"/>
        <end position="25"/>
    </location>
</feature>
<feature type="repeat" description="PPR" evidence="4">
    <location>
        <begin position="318"/>
        <end position="352"/>
    </location>
</feature>
<dbReference type="SUPFAM" id="SSF51101">
    <property type="entry name" value="Mannose-binding lectins"/>
    <property type="match status" value="2"/>
</dbReference>
<dbReference type="InterPro" id="IPR002885">
    <property type="entry name" value="PPR_rpt"/>
</dbReference>
<dbReference type="SMART" id="SM00915">
    <property type="entry name" value="Jacalin"/>
    <property type="match status" value="1"/>
</dbReference>
<dbReference type="Pfam" id="PF01419">
    <property type="entry name" value="Jacalin"/>
    <property type="match status" value="2"/>
</dbReference>
<organism evidence="7 8">
    <name type="scientific">Actinidia rufa</name>
    <dbReference type="NCBI Taxonomy" id="165716"/>
    <lineage>
        <taxon>Eukaryota</taxon>
        <taxon>Viridiplantae</taxon>
        <taxon>Streptophyta</taxon>
        <taxon>Embryophyta</taxon>
        <taxon>Tracheophyta</taxon>
        <taxon>Spermatophyta</taxon>
        <taxon>Magnoliopsida</taxon>
        <taxon>eudicotyledons</taxon>
        <taxon>Gunneridae</taxon>
        <taxon>Pentapetalae</taxon>
        <taxon>asterids</taxon>
        <taxon>Ericales</taxon>
        <taxon>Actinidiaceae</taxon>
        <taxon>Actinidia</taxon>
    </lineage>
</organism>
<evidence type="ECO:0000259" key="6">
    <source>
        <dbReference type="PROSITE" id="PS51752"/>
    </source>
</evidence>
<dbReference type="GO" id="GO:0009451">
    <property type="term" value="P:RNA modification"/>
    <property type="evidence" value="ECO:0007669"/>
    <property type="project" value="InterPro"/>
</dbReference>
<feature type="repeat" description="PPR" evidence="4">
    <location>
        <begin position="418"/>
        <end position="452"/>
    </location>
</feature>
<dbReference type="NCBIfam" id="TIGR00756">
    <property type="entry name" value="PPR"/>
    <property type="match status" value="10"/>
</dbReference>
<evidence type="ECO:0000313" key="7">
    <source>
        <dbReference type="EMBL" id="GFZ10365.1"/>
    </source>
</evidence>
<dbReference type="GO" id="GO:0003723">
    <property type="term" value="F:RNA binding"/>
    <property type="evidence" value="ECO:0007669"/>
    <property type="project" value="InterPro"/>
</dbReference>
<evidence type="ECO:0000313" key="8">
    <source>
        <dbReference type="Proteomes" id="UP000585474"/>
    </source>
</evidence>
<dbReference type="InterPro" id="IPR001229">
    <property type="entry name" value="Jacalin-like_lectin_dom"/>
</dbReference>
<feature type="repeat" description="PPR" evidence="4">
    <location>
        <begin position="248"/>
        <end position="282"/>
    </location>
</feature>
<comment type="caution">
    <text evidence="7">The sequence shown here is derived from an EMBL/GenBank/DDBJ whole genome shotgun (WGS) entry which is preliminary data.</text>
</comment>
<dbReference type="InterPro" id="IPR036404">
    <property type="entry name" value="Jacalin-like_lectin_dom_sf"/>
</dbReference>
<keyword evidence="3" id="KW-0677">Repeat</keyword>
<gene>
    <name evidence="7" type="ORF">Acr_21g0009640</name>
</gene>
<dbReference type="EMBL" id="BJWL01000021">
    <property type="protein sequence ID" value="GFZ10365.1"/>
    <property type="molecule type" value="Genomic_DNA"/>
</dbReference>
<dbReference type="FunFam" id="1.25.40.10:FF:000381">
    <property type="entry name" value="Pentatricopeptide repeat-containing protein"/>
    <property type="match status" value="1"/>
</dbReference>
<feature type="domain" description="Jacalin-type lectin" evidence="6">
    <location>
        <begin position="769"/>
        <end position="957"/>
    </location>
</feature>
<dbReference type="PANTHER" id="PTHR47926">
    <property type="entry name" value="PENTATRICOPEPTIDE REPEAT-CONTAINING PROTEIN"/>
    <property type="match status" value="1"/>
</dbReference>
<evidence type="ECO:0000256" key="5">
    <source>
        <dbReference type="SAM" id="MobiDB-lite"/>
    </source>
</evidence>
<dbReference type="Proteomes" id="UP000585474">
    <property type="component" value="Unassembled WGS sequence"/>
</dbReference>
<evidence type="ECO:0000256" key="3">
    <source>
        <dbReference type="ARBA" id="ARBA00022737"/>
    </source>
</evidence>
<protein>
    <submittedName>
        <fullName evidence="7">Pentatricopeptide repeat (PPR-like) superfamily protein</fullName>
    </submittedName>
</protein>
<dbReference type="Gene3D" id="2.100.10.30">
    <property type="entry name" value="Jacalin-like lectin domain"/>
    <property type="match status" value="2"/>
</dbReference>
<keyword evidence="2" id="KW-0430">Lectin</keyword>
<feature type="repeat" description="PPR" evidence="4">
    <location>
        <begin position="283"/>
        <end position="317"/>
    </location>
</feature>
<dbReference type="FunFam" id="1.25.40.10:FF:000380">
    <property type="entry name" value="Pentatricopeptide repeat-containing protein, chloroplastic"/>
    <property type="match status" value="1"/>
</dbReference>
<feature type="repeat" description="PPR" evidence="4">
    <location>
        <begin position="453"/>
        <end position="487"/>
    </location>
</feature>
<evidence type="ECO:0000256" key="1">
    <source>
        <dbReference type="ARBA" id="ARBA00006568"/>
    </source>
</evidence>
<dbReference type="InterPro" id="IPR011990">
    <property type="entry name" value="TPR-like_helical_dom_sf"/>
</dbReference>
<dbReference type="Pfam" id="PF13041">
    <property type="entry name" value="PPR_2"/>
    <property type="match status" value="5"/>
</dbReference>
<dbReference type="InterPro" id="IPR046960">
    <property type="entry name" value="PPR_At4g14850-like_plant"/>
</dbReference>
<comment type="similarity">
    <text evidence="1">Belongs to the jacalin lectin family.</text>
</comment>
<dbReference type="Pfam" id="PF01535">
    <property type="entry name" value="PPR"/>
    <property type="match status" value="4"/>
</dbReference>
<accession>A0A7J0GHW0</accession>
<dbReference type="Gene3D" id="1.25.40.10">
    <property type="entry name" value="Tetratricopeptide repeat domain"/>
    <property type="match status" value="5"/>
</dbReference>
<dbReference type="OrthoDB" id="185373at2759"/>
<dbReference type="GO" id="GO:0030246">
    <property type="term" value="F:carbohydrate binding"/>
    <property type="evidence" value="ECO:0007669"/>
    <property type="project" value="UniProtKB-KW"/>
</dbReference>
<sequence>MDGLILSSNSSSPLATSFKASSEFSSKPLKPKISVPKTQEPVSVKPGPRITDSHLNYLCKNGRLSEAIAALDSIAQCGSKVKPHTFTRLIQLCTDANSIHLGRKIHEHIGLLSEIDQFVVTKLVGMYAKCGSLVEARKVFDEMGERNLFTWSAMIGACSREGKWGEVVKLFYSMMEDGVVPDNFLFPKILQACGNCGDGETGKLIHSIVIRSGMSRKIRVSNSILAVYAKCGRLSLARRLFEKMEGKDKVSWNSIISGYCLKGEIQEARRLLNLMREDGIDPGSITWNMLITSYNQLGNCELAVEVMKEMESLGITPDVITWTSMISGFAHNNRTNQALELYREMILAGVEPNKVTLATAISACASLKALREGMELHSIAVKIGIFDDIVVNSVIDMYSKCGKLEAAQRVFDTTLEKDVYTWNSMIGGYCQAGYLGKAHDLFMKMQGSDVSPNAITWNIMITGYMENGEEDQAMDLFQRMEKDGTVKRDTASWNSIISGYLQNGHKNKALGIFRQMQSLFVRPNSVTILSLLPACANLVAVKKIKEIHGCVFRRNLESDLSVANALIDSYAKAGNIVYSRTIFDRMQTKDIITWNTMIASYVLHGCPHPALEVFDQMKKVGLKPNRGTFVYVISACGLAGMVDEGKQIFSSMVEKYNVFPMFGALFGHGTSIWPFRSYGNVGLVAYARERLLELKPRNVSIQSFALQTYALCGISEAGDQSKRNSEVLYSWIRSIAGKIWAPDPHDGLCTEAEEEEKEEIGGVHSEKLAIAFALIGSPQASQSVMVGYVTQSMEDYGKNTIDSIRIEYDDRGISALSDKHGGSGGLKTDKVKLEYPDEFLASIHGPYVAFQMPSVPNSIERFSSRTEKGVVTYRAWEIIFDYPFELLTHITGSYGSAMIMGPTVIKSLTFHTTITKCGPFGEEQGQEFTTNLREGKIVGFHGRKGLFLGAIGVHVVEGKVTPPIRPPPITFHQVEVVDKPHRSNKLGLARQGPTDEVASRVVQEPDPCETVPWGGDGGRPWDDGVFSEGNVAPMGVGWVGGGNTFHSYYDGREGGWLPWEEQHGTWTPLESTCSTGWEIISRQRRPLS</sequence>